<dbReference type="Gene3D" id="1.20.1270.60">
    <property type="entry name" value="Arfaptin homology (AH) domain/BAR domain"/>
    <property type="match status" value="1"/>
</dbReference>
<dbReference type="OrthoDB" id="437889at2759"/>
<dbReference type="InterPro" id="IPR050729">
    <property type="entry name" value="Rho-GAP"/>
</dbReference>
<sequence length="702" mass="76965">MAAAPTLPPMESTDSFNPDFNTSFSATSNGNDHADAVLPSPVQSSGPSFAPSAPSAPSAAQPHEYKPDPQIQQKVQDVLHSDIGVNTLLNRLKASIASARDFASCLKRRGQTEEEHAASLKKLSRMTIDSISKPEGRHESFQTQFEQVMHANERIADNGTQFGLALHAMHENLLQLANKMEGSRKTWKQQGLAAEQKVQDAEKLAEKAKAKYNQLAEDLDRVKTGDTGAGRKFGLKGPKSAAQHEEDLHRKVQAADQDYASKIQTAQAYRKELVSTSRPQAVAALVDLIKELDAALTMEMQKFASFNEKLVVNNGQVVSPQVARGSTAQPPPSINQMIYQINNEKDFDDYVLKFAAKVPAVRSDLTYSKHPTQGPTQIPNPAPATSSGGRQTITQVQNQPSTPYGAQQPEPIEKQTPYQPPPQSDSLQQSGYQQYSTSHAQQQPPQQTPPSQFGNSTYSPLNQSLYNPSQNEYNRGPVSQSSTQQSSGVLYKSSSPPPTKPPVNPVFGVGLDELFARDGSPVPVIVYQCIQAVDLYGLEVEGIYRIPGTASHIQAMKNLFDSDASQVDFRNPEAFQHDVNSVAGLLKQWFRELPDPLLTQTYYNKFIDAARVDDDTVRRDSMHSAINDLPDPNYATLRALMLHLHRVQQSSEVNRMSSANLGICWAPSLMGPHSGNDMSAAGLQARVVITILDNVLQIFDED</sequence>
<dbReference type="InterPro" id="IPR031160">
    <property type="entry name" value="F_BAR_dom"/>
</dbReference>
<dbReference type="EMBL" id="KZ805308">
    <property type="protein sequence ID" value="PVI06553.1"/>
    <property type="molecule type" value="Genomic_DNA"/>
</dbReference>
<dbReference type="GO" id="GO:0005096">
    <property type="term" value="F:GTPase activator activity"/>
    <property type="evidence" value="ECO:0007669"/>
    <property type="project" value="UniProtKB-KW"/>
</dbReference>
<feature type="compositionally biased region" description="Polar residues" evidence="4">
    <location>
        <begin position="12"/>
        <end position="31"/>
    </location>
</feature>
<evidence type="ECO:0000313" key="7">
    <source>
        <dbReference type="EMBL" id="PVI06553.1"/>
    </source>
</evidence>
<dbReference type="FunFam" id="1.20.1270.60:FF:000063">
    <property type="entry name" value="Rho GTPase activator"/>
    <property type="match status" value="1"/>
</dbReference>
<dbReference type="SMART" id="SM00324">
    <property type="entry name" value="RhoGAP"/>
    <property type="match status" value="1"/>
</dbReference>
<evidence type="ECO:0000256" key="4">
    <source>
        <dbReference type="SAM" id="MobiDB-lite"/>
    </source>
</evidence>
<dbReference type="Pfam" id="PF00611">
    <property type="entry name" value="FCH"/>
    <property type="match status" value="1"/>
</dbReference>
<dbReference type="AlphaFoldDB" id="A0A2V1E7K1"/>
<feature type="region of interest" description="Disordered" evidence="4">
    <location>
        <begin position="366"/>
        <end position="504"/>
    </location>
</feature>
<dbReference type="InterPro" id="IPR008936">
    <property type="entry name" value="Rho_GTPase_activation_prot"/>
</dbReference>
<feature type="compositionally biased region" description="Polar residues" evidence="4">
    <location>
        <begin position="453"/>
        <end position="473"/>
    </location>
</feature>
<reference evidence="7 8" key="1">
    <citation type="journal article" date="2018" name="Sci. Rep.">
        <title>Comparative genomics provides insights into the lifestyle and reveals functional heterogeneity of dark septate endophytic fungi.</title>
        <authorList>
            <person name="Knapp D.G."/>
            <person name="Nemeth J.B."/>
            <person name="Barry K."/>
            <person name="Hainaut M."/>
            <person name="Henrissat B."/>
            <person name="Johnson J."/>
            <person name="Kuo A."/>
            <person name="Lim J.H.P."/>
            <person name="Lipzen A."/>
            <person name="Nolan M."/>
            <person name="Ohm R.A."/>
            <person name="Tamas L."/>
            <person name="Grigoriev I.V."/>
            <person name="Spatafora J.W."/>
            <person name="Nagy L.G."/>
            <person name="Kovacs G.M."/>
        </authorList>
    </citation>
    <scope>NUCLEOTIDE SEQUENCE [LARGE SCALE GENOMIC DNA]</scope>
    <source>
        <strain evidence="7 8">DSE2036</strain>
    </source>
</reference>
<dbReference type="SUPFAM" id="SSF103657">
    <property type="entry name" value="BAR/IMD domain-like"/>
    <property type="match status" value="1"/>
</dbReference>
<dbReference type="CDD" id="cd07652">
    <property type="entry name" value="F-BAR_Rgd1"/>
    <property type="match status" value="1"/>
</dbReference>
<evidence type="ECO:0000256" key="2">
    <source>
        <dbReference type="PROSITE-ProRule" id="PRU01077"/>
    </source>
</evidence>
<dbReference type="PANTHER" id="PTHR23176:SF136">
    <property type="entry name" value="RHO GTPASE ACTIVATOR (RGD1)"/>
    <property type="match status" value="1"/>
</dbReference>
<dbReference type="Gene3D" id="1.10.555.10">
    <property type="entry name" value="Rho GTPase activation protein"/>
    <property type="match status" value="1"/>
</dbReference>
<feature type="region of interest" description="Disordered" evidence="4">
    <location>
        <begin position="1"/>
        <end position="66"/>
    </location>
</feature>
<evidence type="ECO:0000259" key="5">
    <source>
        <dbReference type="PROSITE" id="PS50238"/>
    </source>
</evidence>
<feature type="compositionally biased region" description="Low complexity" evidence="4">
    <location>
        <begin position="441"/>
        <end position="452"/>
    </location>
</feature>
<protein>
    <submittedName>
        <fullName evidence="7">RhoGAP-domain-containing protein</fullName>
    </submittedName>
</protein>
<keyword evidence="8" id="KW-1185">Reference proteome</keyword>
<feature type="compositionally biased region" description="Low complexity" evidence="4">
    <location>
        <begin position="44"/>
        <end position="62"/>
    </location>
</feature>
<evidence type="ECO:0000256" key="3">
    <source>
        <dbReference type="SAM" id="Coils"/>
    </source>
</evidence>
<feature type="compositionally biased region" description="Polar residues" evidence="4">
    <location>
        <begin position="366"/>
        <end position="405"/>
    </location>
</feature>
<dbReference type="InterPro" id="IPR027267">
    <property type="entry name" value="AH/BAR_dom_sf"/>
</dbReference>
<dbReference type="InterPro" id="IPR001060">
    <property type="entry name" value="FCH_dom"/>
</dbReference>
<name>A0A2V1E7K1_9PLEO</name>
<dbReference type="Pfam" id="PF00620">
    <property type="entry name" value="RhoGAP"/>
    <property type="match status" value="1"/>
</dbReference>
<gene>
    <name evidence="7" type="ORF">DM02DRAFT_649675</name>
</gene>
<accession>A0A2V1E7K1</accession>
<dbReference type="SUPFAM" id="SSF48350">
    <property type="entry name" value="GTPase activation domain, GAP"/>
    <property type="match status" value="1"/>
</dbReference>
<dbReference type="GO" id="GO:0005938">
    <property type="term" value="C:cell cortex"/>
    <property type="evidence" value="ECO:0007669"/>
    <property type="project" value="UniProtKB-ARBA"/>
</dbReference>
<feature type="compositionally biased region" description="Polar residues" evidence="4">
    <location>
        <begin position="431"/>
        <end position="440"/>
    </location>
</feature>
<dbReference type="GO" id="GO:0007165">
    <property type="term" value="P:signal transduction"/>
    <property type="evidence" value="ECO:0007669"/>
    <property type="project" value="InterPro"/>
</dbReference>
<feature type="coiled-coil region" evidence="3">
    <location>
        <begin position="191"/>
        <end position="225"/>
    </location>
</feature>
<feature type="compositionally biased region" description="Pro residues" evidence="4">
    <location>
        <begin position="495"/>
        <end position="504"/>
    </location>
</feature>
<evidence type="ECO:0000313" key="8">
    <source>
        <dbReference type="Proteomes" id="UP000244855"/>
    </source>
</evidence>
<evidence type="ECO:0000256" key="1">
    <source>
        <dbReference type="ARBA" id="ARBA00022468"/>
    </source>
</evidence>
<keyword evidence="1" id="KW-0343">GTPase activation</keyword>
<feature type="domain" description="Rho-GAP" evidence="5">
    <location>
        <begin position="509"/>
        <end position="699"/>
    </location>
</feature>
<dbReference type="PROSITE" id="PS51741">
    <property type="entry name" value="F_BAR"/>
    <property type="match status" value="1"/>
</dbReference>
<dbReference type="Proteomes" id="UP000244855">
    <property type="component" value="Unassembled WGS sequence"/>
</dbReference>
<keyword evidence="2 3" id="KW-0175">Coiled coil</keyword>
<organism evidence="7 8">
    <name type="scientific">Periconia macrospinosa</name>
    <dbReference type="NCBI Taxonomy" id="97972"/>
    <lineage>
        <taxon>Eukaryota</taxon>
        <taxon>Fungi</taxon>
        <taxon>Dikarya</taxon>
        <taxon>Ascomycota</taxon>
        <taxon>Pezizomycotina</taxon>
        <taxon>Dothideomycetes</taxon>
        <taxon>Pleosporomycetidae</taxon>
        <taxon>Pleosporales</taxon>
        <taxon>Massarineae</taxon>
        <taxon>Periconiaceae</taxon>
        <taxon>Periconia</taxon>
    </lineage>
</organism>
<dbReference type="PROSITE" id="PS50238">
    <property type="entry name" value="RHOGAP"/>
    <property type="match status" value="1"/>
</dbReference>
<dbReference type="PANTHER" id="PTHR23176">
    <property type="entry name" value="RHO/RAC/CDC GTPASE-ACTIVATING PROTEIN"/>
    <property type="match status" value="1"/>
</dbReference>
<dbReference type="STRING" id="97972.A0A2V1E7K1"/>
<proteinExistence type="predicted"/>
<feature type="domain" description="F-BAR" evidence="6">
    <location>
        <begin position="73"/>
        <end position="350"/>
    </location>
</feature>
<dbReference type="SMART" id="SM00055">
    <property type="entry name" value="FCH"/>
    <property type="match status" value="1"/>
</dbReference>
<dbReference type="InterPro" id="IPR000198">
    <property type="entry name" value="RhoGAP_dom"/>
</dbReference>
<evidence type="ECO:0000259" key="6">
    <source>
        <dbReference type="PROSITE" id="PS51741"/>
    </source>
</evidence>